<dbReference type="Proteomes" id="UP000717696">
    <property type="component" value="Unassembled WGS sequence"/>
</dbReference>
<name>A0A9P9EX78_9HYPO</name>
<dbReference type="PANTHER" id="PTHR43674">
    <property type="entry name" value="NITRILASE C965.09-RELATED"/>
    <property type="match status" value="1"/>
</dbReference>
<accession>A0A9P9EX78</accession>
<dbReference type="InterPro" id="IPR050345">
    <property type="entry name" value="Aliph_Amidase/BUP"/>
</dbReference>
<dbReference type="OrthoDB" id="412018at2759"/>
<sequence length="277" mass="30220">STLTSATLPTPLKYTLINPDTQPTDLSSNFNRAAEYIRNAAEDGATTRQSAEYLKRYQTLAKELHIGIVPGTVFEPKTQGGVASDHTGPLANVAYFIGSDGELLGRYQKKNLWHPERPHIAADTESPHRAFNTPWGRVGLLVCWDIAFPEAFRALIAEGARIVICLSYWVAGDGGEGRRFNSSCEALFLQNVCVARAFENACAVVFMNAATPLGSTDGKDLLGKEYGTLGAAEGLSVVEIEMEALDVAEDVYKVRQDMATAGWHYPLAYETKKMAIK</sequence>
<proteinExistence type="predicted"/>
<keyword evidence="4" id="KW-1185">Reference proteome</keyword>
<evidence type="ECO:0000313" key="3">
    <source>
        <dbReference type="EMBL" id="KAH7147085.1"/>
    </source>
</evidence>
<dbReference type="InterPro" id="IPR003010">
    <property type="entry name" value="C-N_Hydrolase"/>
</dbReference>
<evidence type="ECO:0000313" key="4">
    <source>
        <dbReference type="Proteomes" id="UP000717696"/>
    </source>
</evidence>
<evidence type="ECO:0000259" key="2">
    <source>
        <dbReference type="PROSITE" id="PS50263"/>
    </source>
</evidence>
<feature type="non-terminal residue" evidence="3">
    <location>
        <position position="277"/>
    </location>
</feature>
<dbReference type="CDD" id="cd07197">
    <property type="entry name" value="nitrilase"/>
    <property type="match status" value="1"/>
</dbReference>
<comment type="caution">
    <text evidence="3">The sequence shown here is derived from an EMBL/GenBank/DDBJ whole genome shotgun (WGS) entry which is preliminary data.</text>
</comment>
<gene>
    <name evidence="3" type="ORF">B0J13DRAFT_553207</name>
</gene>
<dbReference type="Pfam" id="PF00795">
    <property type="entry name" value="CN_hydrolase"/>
    <property type="match status" value="1"/>
</dbReference>
<keyword evidence="1 3" id="KW-0378">Hydrolase</keyword>
<dbReference type="PROSITE" id="PS50263">
    <property type="entry name" value="CN_HYDROLASE"/>
    <property type="match status" value="1"/>
</dbReference>
<dbReference type="GO" id="GO:0016811">
    <property type="term" value="F:hydrolase activity, acting on carbon-nitrogen (but not peptide) bonds, in linear amides"/>
    <property type="evidence" value="ECO:0007669"/>
    <property type="project" value="TreeGrafter"/>
</dbReference>
<dbReference type="AlphaFoldDB" id="A0A9P9EX78"/>
<protein>
    <submittedName>
        <fullName evidence="3">Carbon-nitrogen hydrolase</fullName>
    </submittedName>
</protein>
<dbReference type="SUPFAM" id="SSF56317">
    <property type="entry name" value="Carbon-nitrogen hydrolase"/>
    <property type="match status" value="1"/>
</dbReference>
<dbReference type="PANTHER" id="PTHR43674:SF16">
    <property type="entry name" value="CARBON-NITROGEN FAMILY, PUTATIVE (AFU_ORTHOLOGUE AFUA_5G02350)-RELATED"/>
    <property type="match status" value="1"/>
</dbReference>
<organism evidence="3 4">
    <name type="scientific">Dactylonectria estremocensis</name>
    <dbReference type="NCBI Taxonomy" id="1079267"/>
    <lineage>
        <taxon>Eukaryota</taxon>
        <taxon>Fungi</taxon>
        <taxon>Dikarya</taxon>
        <taxon>Ascomycota</taxon>
        <taxon>Pezizomycotina</taxon>
        <taxon>Sordariomycetes</taxon>
        <taxon>Hypocreomycetidae</taxon>
        <taxon>Hypocreales</taxon>
        <taxon>Nectriaceae</taxon>
        <taxon>Dactylonectria</taxon>
    </lineage>
</organism>
<dbReference type="EMBL" id="JAGMUU010000008">
    <property type="protein sequence ID" value="KAH7147085.1"/>
    <property type="molecule type" value="Genomic_DNA"/>
</dbReference>
<dbReference type="InterPro" id="IPR036526">
    <property type="entry name" value="C-N_Hydrolase_sf"/>
</dbReference>
<reference evidence="3" key="1">
    <citation type="journal article" date="2021" name="Nat. Commun.">
        <title>Genetic determinants of endophytism in the Arabidopsis root mycobiome.</title>
        <authorList>
            <person name="Mesny F."/>
            <person name="Miyauchi S."/>
            <person name="Thiergart T."/>
            <person name="Pickel B."/>
            <person name="Atanasova L."/>
            <person name="Karlsson M."/>
            <person name="Huettel B."/>
            <person name="Barry K.W."/>
            <person name="Haridas S."/>
            <person name="Chen C."/>
            <person name="Bauer D."/>
            <person name="Andreopoulos W."/>
            <person name="Pangilinan J."/>
            <person name="LaButti K."/>
            <person name="Riley R."/>
            <person name="Lipzen A."/>
            <person name="Clum A."/>
            <person name="Drula E."/>
            <person name="Henrissat B."/>
            <person name="Kohler A."/>
            <person name="Grigoriev I.V."/>
            <person name="Martin F.M."/>
            <person name="Hacquard S."/>
        </authorList>
    </citation>
    <scope>NUCLEOTIDE SEQUENCE</scope>
    <source>
        <strain evidence="3">MPI-CAGE-AT-0021</strain>
    </source>
</reference>
<evidence type="ECO:0000256" key="1">
    <source>
        <dbReference type="ARBA" id="ARBA00022801"/>
    </source>
</evidence>
<dbReference type="Gene3D" id="3.60.110.10">
    <property type="entry name" value="Carbon-nitrogen hydrolase"/>
    <property type="match status" value="1"/>
</dbReference>
<feature type="domain" description="CN hydrolase" evidence="2">
    <location>
        <begin position="12"/>
        <end position="242"/>
    </location>
</feature>